<dbReference type="GO" id="GO:0010508">
    <property type="term" value="P:positive regulation of autophagy"/>
    <property type="evidence" value="ECO:0007669"/>
    <property type="project" value="TreeGrafter"/>
</dbReference>
<dbReference type="GO" id="GO:0034198">
    <property type="term" value="P:cellular response to amino acid starvation"/>
    <property type="evidence" value="ECO:0007669"/>
    <property type="project" value="TreeGrafter"/>
</dbReference>
<dbReference type="GO" id="GO:0005774">
    <property type="term" value="C:vacuolar membrane"/>
    <property type="evidence" value="ECO:0007669"/>
    <property type="project" value="UniProtKB-SubCell"/>
</dbReference>
<accession>A0AAN7ULA7</accession>
<reference evidence="2 3" key="1">
    <citation type="submission" date="2023-10" db="EMBL/GenBank/DDBJ databases">
        <title>Draft genome sequence of Xylaria bambusicola isolate GMP-LS, the root and basal stem rot pathogen of sugarcane in Indonesia.</title>
        <authorList>
            <person name="Selvaraj P."/>
            <person name="Muralishankar V."/>
            <person name="Muruganantham S."/>
            <person name="Sp S."/>
            <person name="Haryani S."/>
            <person name="Lau K.J.X."/>
            <person name="Naqvi N.I."/>
        </authorList>
    </citation>
    <scope>NUCLEOTIDE SEQUENCE [LARGE SCALE GENOMIC DNA]</scope>
    <source>
        <strain evidence="2">GMP-LS</strain>
    </source>
</reference>
<dbReference type="Pfam" id="PF03666">
    <property type="entry name" value="NPR3"/>
    <property type="match status" value="1"/>
</dbReference>
<sequence>MSVLWKEILEVSSLAACVQDIYEAVSQNKIAALQLDTPEGTIAHSVQISVPFYLTDLPPEEKAASTRGLWITTANYFMEEDSLQDPSFLDKHFGLLLMSEEKKIIAELQADADEATAAMVEFVRLSKPTMSYVIKISIAPIYMCHVSAPPFSRRPTSL</sequence>
<name>A0AAN7ULA7_9PEZI</name>
<keyword evidence="1" id="KW-0732">Signal</keyword>
<dbReference type="GO" id="GO:0038202">
    <property type="term" value="P:TORC1 signaling"/>
    <property type="evidence" value="ECO:0007669"/>
    <property type="project" value="TreeGrafter"/>
</dbReference>
<comment type="caution">
    <text evidence="2">The sequence shown here is derived from an EMBL/GenBank/DDBJ whole genome shotgun (WGS) entry which is preliminary data.</text>
</comment>
<evidence type="ECO:0000256" key="1">
    <source>
        <dbReference type="RuleBase" id="RU368069"/>
    </source>
</evidence>
<proteinExistence type="inferred from homology"/>
<evidence type="ECO:0000313" key="2">
    <source>
        <dbReference type="EMBL" id="KAK5634755.1"/>
    </source>
</evidence>
<dbReference type="InterPro" id="IPR005365">
    <property type="entry name" value="Npr3"/>
</dbReference>
<dbReference type="PANTHER" id="PTHR13153:SF5">
    <property type="entry name" value="GATOR COMPLEX PROTEIN NPRL3"/>
    <property type="match status" value="1"/>
</dbReference>
<keyword evidence="3" id="KW-1185">Reference proteome</keyword>
<organism evidence="2 3">
    <name type="scientific">Xylaria bambusicola</name>
    <dbReference type="NCBI Taxonomy" id="326684"/>
    <lineage>
        <taxon>Eukaryota</taxon>
        <taxon>Fungi</taxon>
        <taxon>Dikarya</taxon>
        <taxon>Ascomycota</taxon>
        <taxon>Pezizomycotina</taxon>
        <taxon>Sordariomycetes</taxon>
        <taxon>Xylariomycetidae</taxon>
        <taxon>Xylariales</taxon>
        <taxon>Xylariaceae</taxon>
        <taxon>Xylaria</taxon>
    </lineage>
</organism>
<keyword evidence="1" id="KW-0469">Meiosis</keyword>
<dbReference type="Proteomes" id="UP001305414">
    <property type="component" value="Unassembled WGS sequence"/>
</dbReference>
<dbReference type="EMBL" id="JAWHQM010000044">
    <property type="protein sequence ID" value="KAK5634755.1"/>
    <property type="molecule type" value="Genomic_DNA"/>
</dbReference>
<comment type="function">
    <text evidence="1">Mediates inactivation of the TORC1 complex in response to amino acid starvation. Required for meiotic nuclear division.</text>
</comment>
<dbReference type="GO" id="GO:1990130">
    <property type="term" value="C:GATOR1 complex"/>
    <property type="evidence" value="ECO:0007669"/>
    <property type="project" value="TreeGrafter"/>
</dbReference>
<comment type="subcellular location">
    <subcellularLocation>
        <location evidence="1">Vacuole membrane</location>
        <topology evidence="1">Peripheral membrane protein</topology>
    </subcellularLocation>
</comment>
<gene>
    <name evidence="2" type="ORF">RRF57_010468</name>
</gene>
<evidence type="ECO:0000313" key="3">
    <source>
        <dbReference type="Proteomes" id="UP001305414"/>
    </source>
</evidence>
<protein>
    <recommendedName>
        <fullName evidence="1">Nitrogen permease regulator 3</fullName>
    </recommendedName>
    <alternativeName>
        <fullName evidence="1">Required for meiotic nuclear division protein 11</fullName>
    </alternativeName>
</protein>
<comment type="similarity">
    <text evidence="1">Belongs to the NPR3 family.</text>
</comment>
<dbReference type="GO" id="GO:1904262">
    <property type="term" value="P:negative regulation of TORC1 signaling"/>
    <property type="evidence" value="ECO:0007669"/>
    <property type="project" value="TreeGrafter"/>
</dbReference>
<dbReference type="AlphaFoldDB" id="A0AAN7ULA7"/>
<dbReference type="GO" id="GO:0051321">
    <property type="term" value="P:meiotic cell cycle"/>
    <property type="evidence" value="ECO:0007669"/>
    <property type="project" value="UniProtKB-UniRule"/>
</dbReference>
<dbReference type="PANTHER" id="PTHR13153">
    <property type="entry name" value="CGTHBA PROTEIN -14 GENE PROTEIN"/>
    <property type="match status" value="1"/>
</dbReference>